<dbReference type="InterPro" id="IPR011009">
    <property type="entry name" value="Kinase-like_dom_sf"/>
</dbReference>
<organism evidence="2 3">
    <name type="scientific">Microbacterium kyungheense</name>
    <dbReference type="NCBI Taxonomy" id="1263636"/>
    <lineage>
        <taxon>Bacteria</taxon>
        <taxon>Bacillati</taxon>
        <taxon>Actinomycetota</taxon>
        <taxon>Actinomycetes</taxon>
        <taxon>Micrococcales</taxon>
        <taxon>Microbacteriaceae</taxon>
        <taxon>Microbacterium</taxon>
    </lineage>
</organism>
<dbReference type="Proteomes" id="UP000320235">
    <property type="component" value="Unassembled WGS sequence"/>
</dbReference>
<feature type="domain" description="Aminoglycoside phosphotransferase" evidence="1">
    <location>
        <begin position="25"/>
        <end position="265"/>
    </location>
</feature>
<accession>A0A543FLN3</accession>
<protein>
    <submittedName>
        <fullName evidence="2">Ser/Thr protein kinase RdoA (MazF antagonist)</fullName>
    </submittedName>
</protein>
<evidence type="ECO:0000313" key="2">
    <source>
        <dbReference type="EMBL" id="TQM34778.1"/>
    </source>
</evidence>
<dbReference type="InterPro" id="IPR051678">
    <property type="entry name" value="AGP_Transferase"/>
</dbReference>
<dbReference type="Gene3D" id="3.90.1200.10">
    <property type="match status" value="1"/>
</dbReference>
<dbReference type="Pfam" id="PF01636">
    <property type="entry name" value="APH"/>
    <property type="match status" value="1"/>
</dbReference>
<gene>
    <name evidence="2" type="ORF">FB391_1068</name>
</gene>
<sequence length="330" mass="35166">MLTKFVLEDEQLTRLVAPVGRLASAEPLSGGMFATAYRVHFEDGRRAVAKIVGADTSRLYRYELGLLGTEALTYEMLGGSGVPVPRVLHTDFSRSAVDADVVVAEHLPGVPWLNLQLDDAQNAVVRRGLGAVMADLHRVPAPTFGYPAADAALSGPTWREAFGAMMDAVLADAERWHVHLPAERVRAAVGAHAAALSAVTHPVVVHTDLWAGNVFLDPETLDIVGIIDTERTLWGDPLHELAGADQQGHGDPDADLLAGNTAAGGILADELASPTGPARLQLSRLYFALILSSEPVVRGYEGDWVAGYEQTARDNIGRALAWLEGAAAHQ</sequence>
<dbReference type="AlphaFoldDB" id="A0A543FLN3"/>
<dbReference type="Gene3D" id="3.30.200.20">
    <property type="entry name" value="Phosphorylase Kinase, domain 1"/>
    <property type="match status" value="1"/>
</dbReference>
<dbReference type="EMBL" id="VFPE01000001">
    <property type="protein sequence ID" value="TQM34778.1"/>
    <property type="molecule type" value="Genomic_DNA"/>
</dbReference>
<dbReference type="SUPFAM" id="SSF56112">
    <property type="entry name" value="Protein kinase-like (PK-like)"/>
    <property type="match status" value="1"/>
</dbReference>
<dbReference type="RefSeq" id="WP_141893294.1">
    <property type="nucleotide sequence ID" value="NZ_BAABLH010000007.1"/>
</dbReference>
<dbReference type="PANTHER" id="PTHR21310">
    <property type="entry name" value="AMINOGLYCOSIDE PHOSPHOTRANSFERASE-RELATED-RELATED"/>
    <property type="match status" value="1"/>
</dbReference>
<keyword evidence="3" id="KW-1185">Reference proteome</keyword>
<evidence type="ECO:0000313" key="3">
    <source>
        <dbReference type="Proteomes" id="UP000320235"/>
    </source>
</evidence>
<evidence type="ECO:0000259" key="1">
    <source>
        <dbReference type="Pfam" id="PF01636"/>
    </source>
</evidence>
<keyword evidence="2" id="KW-0808">Transferase</keyword>
<dbReference type="InterPro" id="IPR002575">
    <property type="entry name" value="Aminoglycoside_PTrfase"/>
</dbReference>
<dbReference type="PANTHER" id="PTHR21310:SF15">
    <property type="entry name" value="AMINOGLYCOSIDE PHOSPHOTRANSFERASE DOMAIN-CONTAINING PROTEIN"/>
    <property type="match status" value="1"/>
</dbReference>
<dbReference type="GO" id="GO:0016301">
    <property type="term" value="F:kinase activity"/>
    <property type="evidence" value="ECO:0007669"/>
    <property type="project" value="UniProtKB-KW"/>
</dbReference>
<dbReference type="OrthoDB" id="5490445at2"/>
<comment type="caution">
    <text evidence="2">The sequence shown here is derived from an EMBL/GenBank/DDBJ whole genome shotgun (WGS) entry which is preliminary data.</text>
</comment>
<name>A0A543FLN3_9MICO</name>
<reference evidence="2 3" key="1">
    <citation type="submission" date="2019-06" db="EMBL/GenBank/DDBJ databases">
        <title>Sequencing the genomes of 1000 actinobacteria strains.</title>
        <authorList>
            <person name="Klenk H.-P."/>
        </authorList>
    </citation>
    <scope>NUCLEOTIDE SEQUENCE [LARGE SCALE GENOMIC DNA]</scope>
    <source>
        <strain evidence="2 3">DSM 105492</strain>
    </source>
</reference>
<keyword evidence="2" id="KW-0418">Kinase</keyword>
<proteinExistence type="predicted"/>